<evidence type="ECO:0000313" key="2">
    <source>
        <dbReference type="EMBL" id="KAF2129464.1"/>
    </source>
</evidence>
<dbReference type="AlphaFoldDB" id="A0A6A6AEU2"/>
<keyword evidence="3" id="KW-1185">Reference proteome</keyword>
<name>A0A6A6AEU2_9PLEO</name>
<gene>
    <name evidence="2" type="ORF">P153DRAFT_20260</name>
</gene>
<protein>
    <recommendedName>
        <fullName evidence="1">C2H2-type domain-containing protein</fullName>
    </recommendedName>
</protein>
<dbReference type="Proteomes" id="UP000799771">
    <property type="component" value="Unassembled WGS sequence"/>
</dbReference>
<accession>A0A6A6AEU2</accession>
<dbReference type="PROSITE" id="PS00028">
    <property type="entry name" value="ZINC_FINGER_C2H2_1"/>
    <property type="match status" value="1"/>
</dbReference>
<feature type="domain" description="C2H2-type" evidence="1">
    <location>
        <begin position="173"/>
        <end position="193"/>
    </location>
</feature>
<dbReference type="RefSeq" id="XP_033523853.1">
    <property type="nucleotide sequence ID" value="XM_033662502.1"/>
</dbReference>
<proteinExistence type="predicted"/>
<organism evidence="2 3">
    <name type="scientific">Dothidotthia symphoricarpi CBS 119687</name>
    <dbReference type="NCBI Taxonomy" id="1392245"/>
    <lineage>
        <taxon>Eukaryota</taxon>
        <taxon>Fungi</taxon>
        <taxon>Dikarya</taxon>
        <taxon>Ascomycota</taxon>
        <taxon>Pezizomycotina</taxon>
        <taxon>Dothideomycetes</taxon>
        <taxon>Pleosporomycetidae</taxon>
        <taxon>Pleosporales</taxon>
        <taxon>Dothidotthiaceae</taxon>
        <taxon>Dothidotthia</taxon>
    </lineage>
</organism>
<dbReference type="InterPro" id="IPR013087">
    <property type="entry name" value="Znf_C2H2_type"/>
</dbReference>
<evidence type="ECO:0000259" key="1">
    <source>
        <dbReference type="PROSITE" id="PS00028"/>
    </source>
</evidence>
<evidence type="ECO:0000313" key="3">
    <source>
        <dbReference type="Proteomes" id="UP000799771"/>
    </source>
</evidence>
<reference evidence="2" key="1">
    <citation type="journal article" date="2020" name="Stud. Mycol.">
        <title>101 Dothideomycetes genomes: a test case for predicting lifestyles and emergence of pathogens.</title>
        <authorList>
            <person name="Haridas S."/>
            <person name="Albert R."/>
            <person name="Binder M."/>
            <person name="Bloem J."/>
            <person name="Labutti K."/>
            <person name="Salamov A."/>
            <person name="Andreopoulos B."/>
            <person name="Baker S."/>
            <person name="Barry K."/>
            <person name="Bills G."/>
            <person name="Bluhm B."/>
            <person name="Cannon C."/>
            <person name="Castanera R."/>
            <person name="Culley D."/>
            <person name="Daum C."/>
            <person name="Ezra D."/>
            <person name="Gonzalez J."/>
            <person name="Henrissat B."/>
            <person name="Kuo A."/>
            <person name="Liang C."/>
            <person name="Lipzen A."/>
            <person name="Lutzoni F."/>
            <person name="Magnuson J."/>
            <person name="Mondo S."/>
            <person name="Nolan M."/>
            <person name="Ohm R."/>
            <person name="Pangilinan J."/>
            <person name="Park H.-J."/>
            <person name="Ramirez L."/>
            <person name="Alfaro M."/>
            <person name="Sun H."/>
            <person name="Tritt A."/>
            <person name="Yoshinaga Y."/>
            <person name="Zwiers L.-H."/>
            <person name="Turgeon B."/>
            <person name="Goodwin S."/>
            <person name="Spatafora J."/>
            <person name="Crous P."/>
            <person name="Grigoriev I."/>
        </authorList>
    </citation>
    <scope>NUCLEOTIDE SEQUENCE</scope>
    <source>
        <strain evidence="2">CBS 119687</strain>
    </source>
</reference>
<dbReference type="EMBL" id="ML977506">
    <property type="protein sequence ID" value="KAF2129464.1"/>
    <property type="molecule type" value="Genomic_DNA"/>
</dbReference>
<sequence length="193" mass="21659">MYLSSCCKISINRAPNDTEGAFFVRFKEHKSIELQGLVAILSSIPSRGHSSKSSSNFYPLAGLNFNNLSPLGMFLNSKCAYLANQWLTLEEAKKFTEDVGIYDNLGEVWRFREQPSENVVARYLNCEECGVLVMRCNQRVLGHALEMCPSAKSSLGSNSGCGLSQVHMYVGECTACLTLFHDYGRWLEHMKEH</sequence>
<dbReference type="GeneID" id="54402934"/>